<evidence type="ECO:0000256" key="1">
    <source>
        <dbReference type="ARBA" id="ARBA00010699"/>
    </source>
</evidence>
<evidence type="ECO:0000313" key="9">
    <source>
        <dbReference type="Proteomes" id="UP000295504"/>
    </source>
</evidence>
<dbReference type="Pfam" id="PF02911">
    <property type="entry name" value="Formyl_trans_C"/>
    <property type="match status" value="1"/>
</dbReference>
<feature type="domain" description="Formyl transferase N-terminal" evidence="6">
    <location>
        <begin position="1"/>
        <end position="178"/>
    </location>
</feature>
<dbReference type="InterPro" id="IPR001555">
    <property type="entry name" value="GART_AS"/>
</dbReference>
<dbReference type="GO" id="GO:0005829">
    <property type="term" value="C:cytosol"/>
    <property type="evidence" value="ECO:0007669"/>
    <property type="project" value="TreeGrafter"/>
</dbReference>
<dbReference type="CDD" id="cd08646">
    <property type="entry name" value="FMT_core_Met-tRNA-FMT_N"/>
    <property type="match status" value="1"/>
</dbReference>
<feature type="domain" description="Formyl transferase C-terminal" evidence="7">
    <location>
        <begin position="203"/>
        <end position="299"/>
    </location>
</feature>
<keyword evidence="4 5" id="KW-0648">Protein biosynthesis</keyword>
<dbReference type="RefSeq" id="WP_132848799.1">
    <property type="nucleotide sequence ID" value="NZ_CP058648.1"/>
</dbReference>
<dbReference type="FunFam" id="3.40.50.12230:FF:000001">
    <property type="entry name" value="Methionyl-tRNA formyltransferase"/>
    <property type="match status" value="1"/>
</dbReference>
<dbReference type="InterPro" id="IPR036477">
    <property type="entry name" value="Formyl_transf_N_sf"/>
</dbReference>
<accession>A0A4V2T3J7</accession>
<dbReference type="Proteomes" id="UP000295504">
    <property type="component" value="Unassembled WGS sequence"/>
</dbReference>
<comment type="catalytic activity">
    <reaction evidence="5">
        <text>L-methionyl-tRNA(fMet) + (6R)-10-formyltetrahydrofolate = N-formyl-L-methionyl-tRNA(fMet) + (6S)-5,6,7,8-tetrahydrofolate + H(+)</text>
        <dbReference type="Rhea" id="RHEA:24380"/>
        <dbReference type="Rhea" id="RHEA-COMP:9952"/>
        <dbReference type="Rhea" id="RHEA-COMP:9953"/>
        <dbReference type="ChEBI" id="CHEBI:15378"/>
        <dbReference type="ChEBI" id="CHEBI:57453"/>
        <dbReference type="ChEBI" id="CHEBI:78530"/>
        <dbReference type="ChEBI" id="CHEBI:78844"/>
        <dbReference type="ChEBI" id="CHEBI:195366"/>
        <dbReference type="EC" id="2.1.2.9"/>
    </reaction>
</comment>
<comment type="similarity">
    <text evidence="1 5">Belongs to the Fmt family.</text>
</comment>
<dbReference type="Pfam" id="PF00551">
    <property type="entry name" value="Formyl_trans_N"/>
    <property type="match status" value="1"/>
</dbReference>
<comment type="caution">
    <text evidence="8">The sequence shown here is derived from an EMBL/GenBank/DDBJ whole genome shotgun (WGS) entry which is preliminary data.</text>
</comment>
<protein>
    <recommendedName>
        <fullName evidence="2 5">Methionyl-tRNA formyltransferase</fullName>
        <ecNumber evidence="2 5">2.1.2.9</ecNumber>
    </recommendedName>
</protein>
<evidence type="ECO:0000256" key="5">
    <source>
        <dbReference type="HAMAP-Rule" id="MF_00182"/>
    </source>
</evidence>
<dbReference type="InterPro" id="IPR041711">
    <property type="entry name" value="Met-tRNA-FMT_N"/>
</dbReference>
<organism evidence="8 9">
    <name type="scientific">Serpentinicella alkaliphila</name>
    <dbReference type="NCBI Taxonomy" id="1734049"/>
    <lineage>
        <taxon>Bacteria</taxon>
        <taxon>Bacillati</taxon>
        <taxon>Bacillota</taxon>
        <taxon>Clostridia</taxon>
        <taxon>Peptostreptococcales</taxon>
        <taxon>Natronincolaceae</taxon>
        <taxon>Serpentinicella</taxon>
    </lineage>
</organism>
<evidence type="ECO:0000313" key="8">
    <source>
        <dbReference type="EMBL" id="TCQ01674.1"/>
    </source>
</evidence>
<evidence type="ECO:0000259" key="7">
    <source>
        <dbReference type="Pfam" id="PF02911"/>
    </source>
</evidence>
<dbReference type="PROSITE" id="PS00373">
    <property type="entry name" value="GART"/>
    <property type="match status" value="1"/>
</dbReference>
<dbReference type="InterPro" id="IPR005793">
    <property type="entry name" value="Formyl_trans_C"/>
</dbReference>
<dbReference type="OrthoDB" id="9802815at2"/>
<dbReference type="InterPro" id="IPR005794">
    <property type="entry name" value="Fmt"/>
</dbReference>
<comment type="function">
    <text evidence="5">Attaches a formyl group to the free amino group of methionyl-tRNA(fMet). The formyl group appears to play a dual role in the initiator identity of N-formylmethionyl-tRNA by promoting its recognition by IF2 and preventing the misappropriation of this tRNA by the elongation apparatus.</text>
</comment>
<dbReference type="InterPro" id="IPR044135">
    <property type="entry name" value="Met-tRNA-FMT_C"/>
</dbReference>
<sequence>MKVIFMGTPDFAVPCLEMLINEKYNVIGVFTQPDKPKGRGNKVLYTPVKEIALKNNLEVFQPIKLRDSEYVELIRKMKPDVIVVVAYGQILPKEILDIPPYGCINVHASLLPKYRGAAPINWAIIDGEKVTGVTTMYMDVGLDTGDMILKGEIEIGEDETAEELHNRLSILGAKTLKETLEEFKKGNINRTKQNHDESTHTQKISKDLGQIDWTNPAEEIRNLVRGLIPWPTAYTSYKGNMMKIFKARVEKGHTNNPGEIIDVNNKGIFIATGKDILIVEELQFSGGKRLAVKDYLRGNSIDKNIVLGE</sequence>
<dbReference type="Gene3D" id="3.40.50.12230">
    <property type="match status" value="1"/>
</dbReference>
<evidence type="ECO:0000256" key="2">
    <source>
        <dbReference type="ARBA" id="ARBA00012261"/>
    </source>
</evidence>
<reference evidence="8 9" key="1">
    <citation type="submission" date="2019-03" db="EMBL/GenBank/DDBJ databases">
        <title>Genomic Encyclopedia of Type Strains, Phase IV (KMG-IV): sequencing the most valuable type-strain genomes for metagenomic binning, comparative biology and taxonomic classification.</title>
        <authorList>
            <person name="Goeker M."/>
        </authorList>
    </citation>
    <scope>NUCLEOTIDE SEQUENCE [LARGE SCALE GENOMIC DNA]</scope>
    <source>
        <strain evidence="8 9">DSM 100013</strain>
    </source>
</reference>
<proteinExistence type="inferred from homology"/>
<dbReference type="InterPro" id="IPR011034">
    <property type="entry name" value="Formyl_transferase-like_C_sf"/>
</dbReference>
<evidence type="ECO:0000256" key="3">
    <source>
        <dbReference type="ARBA" id="ARBA00022679"/>
    </source>
</evidence>
<dbReference type="InterPro" id="IPR002376">
    <property type="entry name" value="Formyl_transf_N"/>
</dbReference>
<name>A0A4V2T3J7_9FIRM</name>
<gene>
    <name evidence="5" type="primary">fmt</name>
    <name evidence="8" type="ORF">EDD79_102415</name>
</gene>
<dbReference type="CDD" id="cd08704">
    <property type="entry name" value="Met_tRNA_FMT_C"/>
    <property type="match status" value="1"/>
</dbReference>
<feature type="binding site" evidence="5">
    <location>
        <begin position="109"/>
        <end position="112"/>
    </location>
    <ligand>
        <name>(6S)-5,6,7,8-tetrahydrofolate</name>
        <dbReference type="ChEBI" id="CHEBI:57453"/>
    </ligand>
</feature>
<dbReference type="GO" id="GO:0004479">
    <property type="term" value="F:methionyl-tRNA formyltransferase activity"/>
    <property type="evidence" value="ECO:0007669"/>
    <property type="project" value="UniProtKB-UniRule"/>
</dbReference>
<dbReference type="AlphaFoldDB" id="A0A4V2T3J7"/>
<dbReference type="PANTHER" id="PTHR11138:SF5">
    <property type="entry name" value="METHIONYL-TRNA FORMYLTRANSFERASE, MITOCHONDRIAL"/>
    <property type="match status" value="1"/>
</dbReference>
<dbReference type="NCBIfam" id="TIGR00460">
    <property type="entry name" value="fmt"/>
    <property type="match status" value="1"/>
</dbReference>
<keyword evidence="9" id="KW-1185">Reference proteome</keyword>
<dbReference type="HAMAP" id="MF_00182">
    <property type="entry name" value="Formyl_trans"/>
    <property type="match status" value="1"/>
</dbReference>
<dbReference type="EMBL" id="SLYC01000024">
    <property type="protein sequence ID" value="TCQ01674.1"/>
    <property type="molecule type" value="Genomic_DNA"/>
</dbReference>
<dbReference type="SUPFAM" id="SSF50486">
    <property type="entry name" value="FMT C-terminal domain-like"/>
    <property type="match status" value="1"/>
</dbReference>
<dbReference type="SUPFAM" id="SSF53328">
    <property type="entry name" value="Formyltransferase"/>
    <property type="match status" value="1"/>
</dbReference>
<evidence type="ECO:0000256" key="4">
    <source>
        <dbReference type="ARBA" id="ARBA00022917"/>
    </source>
</evidence>
<dbReference type="PANTHER" id="PTHR11138">
    <property type="entry name" value="METHIONYL-TRNA FORMYLTRANSFERASE"/>
    <property type="match status" value="1"/>
</dbReference>
<dbReference type="EC" id="2.1.2.9" evidence="2 5"/>
<evidence type="ECO:0000259" key="6">
    <source>
        <dbReference type="Pfam" id="PF00551"/>
    </source>
</evidence>
<keyword evidence="3 5" id="KW-0808">Transferase</keyword>